<gene>
    <name evidence="3" type="ORF">MMYC01_209595</name>
</gene>
<dbReference type="InterPro" id="IPR048273">
    <property type="entry name" value="Luciferase"/>
</dbReference>
<evidence type="ECO:0000259" key="2">
    <source>
        <dbReference type="Pfam" id="PF17648"/>
    </source>
</evidence>
<dbReference type="EMBL" id="LCTW02000363">
    <property type="protein sequence ID" value="KXX74342.1"/>
    <property type="molecule type" value="Genomic_DNA"/>
</dbReference>
<evidence type="ECO:0000313" key="4">
    <source>
        <dbReference type="Proteomes" id="UP000078237"/>
    </source>
</evidence>
<dbReference type="InterPro" id="IPR040841">
    <property type="entry name" value="Luciferase_dom"/>
</dbReference>
<dbReference type="STRING" id="100816.A0A175VSQ2"/>
<protein>
    <recommendedName>
        <fullName evidence="2">Luciferase domain-containing protein</fullName>
    </recommendedName>
</protein>
<dbReference type="PANTHER" id="PTHR38695">
    <property type="entry name" value="AMINO ACID PERMEASE_ SLC12A DOMAIN-CONTAINING PROTEIN"/>
    <property type="match status" value="1"/>
</dbReference>
<evidence type="ECO:0000256" key="1">
    <source>
        <dbReference type="SAM" id="MobiDB-lite"/>
    </source>
</evidence>
<organism evidence="3 4">
    <name type="scientific">Madurella mycetomatis</name>
    <dbReference type="NCBI Taxonomy" id="100816"/>
    <lineage>
        <taxon>Eukaryota</taxon>
        <taxon>Fungi</taxon>
        <taxon>Dikarya</taxon>
        <taxon>Ascomycota</taxon>
        <taxon>Pezizomycotina</taxon>
        <taxon>Sordariomycetes</taxon>
        <taxon>Sordariomycetidae</taxon>
        <taxon>Sordariales</taxon>
        <taxon>Sordariales incertae sedis</taxon>
        <taxon>Madurella</taxon>
    </lineage>
</organism>
<keyword evidence="4" id="KW-1185">Reference proteome</keyword>
<comment type="caution">
    <text evidence="3">The sequence shown here is derived from an EMBL/GenBank/DDBJ whole genome shotgun (WGS) entry which is preliminary data.</text>
</comment>
<feature type="region of interest" description="Disordered" evidence="1">
    <location>
        <begin position="192"/>
        <end position="216"/>
    </location>
</feature>
<dbReference type="VEuPathDB" id="FungiDB:MMYC01_209595"/>
<dbReference type="AlphaFoldDB" id="A0A175VSQ2"/>
<feature type="compositionally biased region" description="Gly residues" evidence="1">
    <location>
        <begin position="112"/>
        <end position="122"/>
    </location>
</feature>
<dbReference type="Proteomes" id="UP000078237">
    <property type="component" value="Unassembled WGS sequence"/>
</dbReference>
<dbReference type="PANTHER" id="PTHR38695:SF1">
    <property type="entry name" value="AMINO ACID PERMEASE_ SLC12A DOMAIN-CONTAINING PROTEIN"/>
    <property type="match status" value="1"/>
</dbReference>
<dbReference type="OrthoDB" id="5358398at2759"/>
<name>A0A175VSQ2_9PEZI</name>
<reference evidence="3 4" key="1">
    <citation type="journal article" date="2016" name="Genome Announc.">
        <title>Genome Sequence of Madurella mycetomatis mm55, Isolated from a Human Mycetoma Case in Sudan.</title>
        <authorList>
            <person name="Smit S."/>
            <person name="Derks M.F."/>
            <person name="Bervoets S."/>
            <person name="Fahal A."/>
            <person name="van Leeuwen W."/>
            <person name="van Belkum A."/>
            <person name="van de Sande W.W."/>
        </authorList>
    </citation>
    <scope>NUCLEOTIDE SEQUENCE [LARGE SCALE GENOMIC DNA]</scope>
    <source>
        <strain evidence="4">mm55</strain>
    </source>
</reference>
<proteinExistence type="predicted"/>
<dbReference type="Pfam" id="PF17648">
    <property type="entry name" value="Luciferase"/>
    <property type="match status" value="1"/>
</dbReference>
<feature type="compositionally biased region" description="Low complexity" evidence="1">
    <location>
        <begin position="192"/>
        <end position="208"/>
    </location>
</feature>
<evidence type="ECO:0000313" key="3">
    <source>
        <dbReference type="EMBL" id="KXX74342.1"/>
    </source>
</evidence>
<accession>A0A175VSQ2</accession>
<sequence>MPFFKSFSSIWPPFRSRALAIIALTVPVSALLLLPRVIDSYRSYLSLGPGGIPHNPLGYLIQAALRPLARRDLRADPAPYHQNGSAAAVTARYAPHGLTSFLPGPPPSQQGGINGNQDGGGDLTLPARTPPRPEVPDFVAPQRQATQSASAPMISRMQGFLRVLAERNPSLLEIKPSGLEGVWTDAVYLKVTPSSSPSRTGSSSSSRGQGPRDGEEAKVAVPEFMGMAKAEIVHVHGEGSSHVTMSLVDAEAAVTQGW</sequence>
<feature type="domain" description="Luciferase" evidence="2">
    <location>
        <begin position="230"/>
        <end position="258"/>
    </location>
</feature>
<feature type="region of interest" description="Disordered" evidence="1">
    <location>
        <begin position="99"/>
        <end position="151"/>
    </location>
</feature>